<dbReference type="InterPro" id="IPR011652">
    <property type="entry name" value="MORN_2"/>
</dbReference>
<dbReference type="Gene3D" id="3.90.930.1">
    <property type="match status" value="1"/>
</dbReference>
<dbReference type="AlphaFoldDB" id="A0A916Y2G9"/>
<dbReference type="Proteomes" id="UP000625735">
    <property type="component" value="Unassembled WGS sequence"/>
</dbReference>
<dbReference type="PROSITE" id="PS51257">
    <property type="entry name" value="PROKAR_LIPOPROTEIN"/>
    <property type="match status" value="1"/>
</dbReference>
<dbReference type="Pfam" id="PF07661">
    <property type="entry name" value="MORN_2"/>
    <property type="match status" value="2"/>
</dbReference>
<dbReference type="SUPFAM" id="SSF82185">
    <property type="entry name" value="Histone H3 K4-specific methyltransferase SET7/9 N-terminal domain"/>
    <property type="match status" value="1"/>
</dbReference>
<evidence type="ECO:0000256" key="1">
    <source>
        <dbReference type="SAM" id="SignalP"/>
    </source>
</evidence>
<keyword evidence="3" id="KW-1185">Reference proteome</keyword>
<gene>
    <name evidence="2" type="ORF">GCM10011343_17210</name>
</gene>
<accession>A0A916Y2G9</accession>
<dbReference type="RefSeq" id="WP_188362158.1">
    <property type="nucleotide sequence ID" value="NZ_BMFG01000006.1"/>
</dbReference>
<sequence length="175" mass="20269">MKVRYYFLFLFLIFSCKSARVASDLPQTNIKVTYYNNGFVKNVGNVEAFFAEHNSYRIGLWSEFYENGKLKSSGNYKLGTYIQCCTGGLCDEYYSYKIGEWVYYHDNGTLKAKGTYQIGEKHKKTSCEGGAKIKFGFVTDQWKFYDKDGSEIKPSSNDIAEIEKSSFIDEWDMRD</sequence>
<organism evidence="2 3">
    <name type="scientific">Flavobacterium orientale</name>
    <dbReference type="NCBI Taxonomy" id="1756020"/>
    <lineage>
        <taxon>Bacteria</taxon>
        <taxon>Pseudomonadati</taxon>
        <taxon>Bacteroidota</taxon>
        <taxon>Flavobacteriia</taxon>
        <taxon>Flavobacteriales</taxon>
        <taxon>Flavobacteriaceae</taxon>
        <taxon>Flavobacterium</taxon>
    </lineage>
</organism>
<proteinExistence type="predicted"/>
<reference evidence="2" key="1">
    <citation type="journal article" date="2014" name="Int. J. Syst. Evol. Microbiol.">
        <title>Complete genome sequence of Corynebacterium casei LMG S-19264T (=DSM 44701T), isolated from a smear-ripened cheese.</title>
        <authorList>
            <consortium name="US DOE Joint Genome Institute (JGI-PGF)"/>
            <person name="Walter F."/>
            <person name="Albersmeier A."/>
            <person name="Kalinowski J."/>
            <person name="Ruckert C."/>
        </authorList>
    </citation>
    <scope>NUCLEOTIDE SEQUENCE</scope>
    <source>
        <strain evidence="2">CGMCC 1.12506</strain>
    </source>
</reference>
<evidence type="ECO:0000313" key="3">
    <source>
        <dbReference type="Proteomes" id="UP000625735"/>
    </source>
</evidence>
<name>A0A916Y2G9_9FLAO</name>
<dbReference type="EMBL" id="BMFG01000006">
    <property type="protein sequence ID" value="GGD27590.1"/>
    <property type="molecule type" value="Genomic_DNA"/>
</dbReference>
<evidence type="ECO:0000313" key="2">
    <source>
        <dbReference type="EMBL" id="GGD27590.1"/>
    </source>
</evidence>
<reference evidence="2" key="2">
    <citation type="submission" date="2020-09" db="EMBL/GenBank/DDBJ databases">
        <authorList>
            <person name="Sun Q."/>
            <person name="Zhou Y."/>
        </authorList>
    </citation>
    <scope>NUCLEOTIDE SEQUENCE</scope>
    <source>
        <strain evidence="2">CGMCC 1.12506</strain>
    </source>
</reference>
<protein>
    <recommendedName>
        <fullName evidence="4">MORN repeat variant</fullName>
    </recommendedName>
</protein>
<comment type="caution">
    <text evidence="2">The sequence shown here is derived from an EMBL/GenBank/DDBJ whole genome shotgun (WGS) entry which is preliminary data.</text>
</comment>
<evidence type="ECO:0008006" key="4">
    <source>
        <dbReference type="Google" id="ProtNLM"/>
    </source>
</evidence>
<feature type="signal peptide" evidence="1">
    <location>
        <begin position="1"/>
        <end position="21"/>
    </location>
</feature>
<feature type="chain" id="PRO_5037755025" description="MORN repeat variant" evidence="1">
    <location>
        <begin position="22"/>
        <end position="175"/>
    </location>
</feature>
<keyword evidence="1" id="KW-0732">Signal</keyword>